<proteinExistence type="predicted"/>
<dbReference type="AlphaFoldDB" id="A0AAU1ZVN4"/>
<accession>A0AAU1ZVN4</accession>
<sequence>MDYRPVLARHSVPLTHEVTQWNEAARATGLEPYECKASYICGAMREFMQASGLNFANEYHLGALFLALDATELLGRVVTGTRRRTRRRGQDPEALGATAVLQRGVKYLTDHGDPQVAPLPHSPEHYADLRNFAAHGATYLPQELRFDPDSARLLLRHLAYALNTMWDDSDLSANLAAVEVHPVWTTVKGKKEPVYVRDIQEHLKANQPGDELAHDSWRYTIVSVDTSSPAVTGRG</sequence>
<name>A0AAU1ZVN4_9ACTN</name>
<gene>
    <name evidence="1" type="ORF">OHA22_13680</name>
</gene>
<dbReference type="EMBL" id="CP108222">
    <property type="protein sequence ID" value="WTT16498.1"/>
    <property type="molecule type" value="Genomic_DNA"/>
</dbReference>
<reference evidence="1" key="1">
    <citation type="submission" date="2022-10" db="EMBL/GenBank/DDBJ databases">
        <title>The complete genomes of actinobacterial strains from the NBC collection.</title>
        <authorList>
            <person name="Joergensen T.S."/>
            <person name="Alvarez Arevalo M."/>
            <person name="Sterndorff E.B."/>
            <person name="Faurdal D."/>
            <person name="Vuksanovic O."/>
            <person name="Mourched A.-S."/>
            <person name="Charusanti P."/>
            <person name="Shaw S."/>
            <person name="Blin K."/>
            <person name="Weber T."/>
        </authorList>
    </citation>
    <scope>NUCLEOTIDE SEQUENCE</scope>
    <source>
        <strain evidence="1">NBC_00093</strain>
    </source>
</reference>
<evidence type="ECO:0000313" key="1">
    <source>
        <dbReference type="EMBL" id="WTT16498.1"/>
    </source>
</evidence>
<protein>
    <submittedName>
        <fullName evidence="1">Uncharacterized protein</fullName>
    </submittedName>
</protein>
<organism evidence="1">
    <name type="scientific">Streptomyces sp. NBC_00093</name>
    <dbReference type="NCBI Taxonomy" id="2975649"/>
    <lineage>
        <taxon>Bacteria</taxon>
        <taxon>Bacillati</taxon>
        <taxon>Actinomycetota</taxon>
        <taxon>Actinomycetes</taxon>
        <taxon>Kitasatosporales</taxon>
        <taxon>Streptomycetaceae</taxon>
        <taxon>Streptomyces</taxon>
    </lineage>
</organism>